<evidence type="ECO:0000256" key="13">
    <source>
        <dbReference type="ARBA" id="ARBA00023157"/>
    </source>
</evidence>
<gene>
    <name evidence="17" type="ORF">TVAG_013420</name>
</gene>
<evidence type="ECO:0000256" key="7">
    <source>
        <dbReference type="ARBA" id="ARBA00022741"/>
    </source>
</evidence>
<keyword evidence="13" id="KW-1015">Disulfide bond</keyword>
<dbReference type="RefSeq" id="XP_001582563.1">
    <property type="nucleotide sequence ID" value="XM_001582513.1"/>
</dbReference>
<evidence type="ECO:0000256" key="8">
    <source>
        <dbReference type="ARBA" id="ARBA00022777"/>
    </source>
</evidence>
<evidence type="ECO:0000313" key="18">
    <source>
        <dbReference type="Proteomes" id="UP000001542"/>
    </source>
</evidence>
<keyword evidence="11" id="KW-0472">Membrane</keyword>
<evidence type="ECO:0000256" key="3">
    <source>
        <dbReference type="ARBA" id="ARBA00022475"/>
    </source>
</evidence>
<dbReference type="InterPro" id="IPR055163">
    <property type="entry name" value="ALK/LTK-like_GRD"/>
</dbReference>
<dbReference type="VEuPathDB" id="TrichDB:TVAGG3_0987030"/>
<dbReference type="Pfam" id="PF12810">
    <property type="entry name" value="ALK_LTK_GRD"/>
    <property type="match status" value="1"/>
</dbReference>
<keyword evidence="9" id="KW-0067">ATP-binding</keyword>
<evidence type="ECO:0000256" key="10">
    <source>
        <dbReference type="ARBA" id="ARBA00022989"/>
    </source>
</evidence>
<keyword evidence="14" id="KW-0675">Receptor</keyword>
<dbReference type="InParanoid" id="A2DD98"/>
<evidence type="ECO:0000256" key="5">
    <source>
        <dbReference type="ARBA" id="ARBA00022692"/>
    </source>
</evidence>
<dbReference type="GO" id="GO:0004714">
    <property type="term" value="F:transmembrane receptor protein tyrosine kinase activity"/>
    <property type="evidence" value="ECO:0007669"/>
    <property type="project" value="UniProtKB-EC"/>
</dbReference>
<dbReference type="EMBL" id="DS113189">
    <property type="protein sequence ID" value="EAY21577.1"/>
    <property type="molecule type" value="Genomic_DNA"/>
</dbReference>
<dbReference type="GO" id="GO:0005886">
    <property type="term" value="C:plasma membrane"/>
    <property type="evidence" value="ECO:0007669"/>
    <property type="project" value="UniProtKB-SubCell"/>
</dbReference>
<keyword evidence="15" id="KW-0325">Glycoprotein</keyword>
<protein>
    <recommendedName>
        <fullName evidence="2">receptor protein-tyrosine kinase</fullName>
        <ecNumber evidence="2">2.7.10.1</ecNumber>
    </recommendedName>
</protein>
<keyword evidence="18" id="KW-1185">Reference proteome</keyword>
<evidence type="ECO:0000313" key="17">
    <source>
        <dbReference type="EMBL" id="EAY21577.1"/>
    </source>
</evidence>
<evidence type="ECO:0000256" key="6">
    <source>
        <dbReference type="ARBA" id="ARBA00022729"/>
    </source>
</evidence>
<evidence type="ECO:0000256" key="1">
    <source>
        <dbReference type="ARBA" id="ARBA00004251"/>
    </source>
</evidence>
<evidence type="ECO:0000256" key="9">
    <source>
        <dbReference type="ARBA" id="ARBA00022840"/>
    </source>
</evidence>
<dbReference type="KEGG" id="tva:5467127"/>
<evidence type="ECO:0000259" key="16">
    <source>
        <dbReference type="Pfam" id="PF12810"/>
    </source>
</evidence>
<keyword evidence="6" id="KW-0732">Signal</keyword>
<keyword evidence="12" id="KW-0829">Tyrosine-protein kinase</keyword>
<keyword evidence="5" id="KW-0812">Transmembrane</keyword>
<comment type="subcellular location">
    <subcellularLocation>
        <location evidence="1">Cell membrane</location>
        <topology evidence="1">Single-pass type I membrane protein</topology>
    </subcellularLocation>
</comment>
<keyword evidence="10" id="KW-1133">Transmembrane helix</keyword>
<organism evidence="17 18">
    <name type="scientific">Trichomonas vaginalis (strain ATCC PRA-98 / G3)</name>
    <dbReference type="NCBI Taxonomy" id="412133"/>
    <lineage>
        <taxon>Eukaryota</taxon>
        <taxon>Metamonada</taxon>
        <taxon>Parabasalia</taxon>
        <taxon>Trichomonadida</taxon>
        <taxon>Trichomonadidae</taxon>
        <taxon>Trichomonas</taxon>
    </lineage>
</organism>
<evidence type="ECO:0000256" key="4">
    <source>
        <dbReference type="ARBA" id="ARBA00022679"/>
    </source>
</evidence>
<accession>A2DD98</accession>
<dbReference type="VEuPathDB" id="TrichDB:TVAG_013420"/>
<name>A2DD98_TRIV3</name>
<dbReference type="EC" id="2.7.10.1" evidence="2"/>
<evidence type="ECO:0000256" key="15">
    <source>
        <dbReference type="ARBA" id="ARBA00023180"/>
    </source>
</evidence>
<keyword evidence="7" id="KW-0547">Nucleotide-binding</keyword>
<feature type="domain" description="ALK/LTK-like glycine-rich" evidence="16">
    <location>
        <begin position="11"/>
        <end position="276"/>
    </location>
</feature>
<sequence>MVRSIHGNTQCRKLGSRGGAGGYISGYIKLDSPVTAYATIGGKGNYSFTRYSEHTDADYLPENLVLGGYGGGGAAANFYGSITNYGAGSGGGQTAVKFKENDLWHRVIVSGAGGGSDNHISGLDIFSGPDDGSGGAGGGLEGQGFWIDGNLTSDFIANSTFGFTFGFGETAQKDKSKSPFGRKGEGVRHSDRAGAGSGWFGGFASHSGNGGAGGGSSWALTKDAIIPTGPISSRGTLFLYDKSLPYAFTKESGYLFEGVTTYPGVWDGNGRLVIQIVDENELIYAQQFKVDSAFLSIGFSIHV</sequence>
<reference evidence="17" key="1">
    <citation type="submission" date="2006-10" db="EMBL/GenBank/DDBJ databases">
        <authorList>
            <person name="Amadeo P."/>
            <person name="Zhao Q."/>
            <person name="Wortman J."/>
            <person name="Fraser-Liggett C."/>
            <person name="Carlton J."/>
        </authorList>
    </citation>
    <scope>NUCLEOTIDE SEQUENCE</scope>
    <source>
        <strain evidence="17">G3</strain>
    </source>
</reference>
<evidence type="ECO:0000256" key="14">
    <source>
        <dbReference type="ARBA" id="ARBA00023170"/>
    </source>
</evidence>
<keyword evidence="4" id="KW-0808">Transferase</keyword>
<evidence type="ECO:0000256" key="12">
    <source>
        <dbReference type="ARBA" id="ARBA00023137"/>
    </source>
</evidence>
<proteinExistence type="predicted"/>
<dbReference type="GO" id="GO:0005524">
    <property type="term" value="F:ATP binding"/>
    <property type="evidence" value="ECO:0007669"/>
    <property type="project" value="UniProtKB-KW"/>
</dbReference>
<evidence type="ECO:0000256" key="11">
    <source>
        <dbReference type="ARBA" id="ARBA00023136"/>
    </source>
</evidence>
<keyword evidence="8" id="KW-0418">Kinase</keyword>
<evidence type="ECO:0000256" key="2">
    <source>
        <dbReference type="ARBA" id="ARBA00011902"/>
    </source>
</evidence>
<keyword evidence="3" id="KW-1003">Cell membrane</keyword>
<dbReference type="Proteomes" id="UP000001542">
    <property type="component" value="Unassembled WGS sequence"/>
</dbReference>
<dbReference type="AlphaFoldDB" id="A2DD98"/>
<reference evidence="17" key="2">
    <citation type="journal article" date="2007" name="Science">
        <title>Draft genome sequence of the sexually transmitted pathogen Trichomonas vaginalis.</title>
        <authorList>
            <person name="Carlton J.M."/>
            <person name="Hirt R.P."/>
            <person name="Silva J.C."/>
            <person name="Delcher A.L."/>
            <person name="Schatz M."/>
            <person name="Zhao Q."/>
            <person name="Wortman J.R."/>
            <person name="Bidwell S.L."/>
            <person name="Alsmark U.C.M."/>
            <person name="Besteiro S."/>
            <person name="Sicheritz-Ponten T."/>
            <person name="Noel C.J."/>
            <person name="Dacks J.B."/>
            <person name="Foster P.G."/>
            <person name="Simillion C."/>
            <person name="Van de Peer Y."/>
            <person name="Miranda-Saavedra D."/>
            <person name="Barton G.J."/>
            <person name="Westrop G.D."/>
            <person name="Mueller S."/>
            <person name="Dessi D."/>
            <person name="Fiori P.L."/>
            <person name="Ren Q."/>
            <person name="Paulsen I."/>
            <person name="Zhang H."/>
            <person name="Bastida-Corcuera F.D."/>
            <person name="Simoes-Barbosa A."/>
            <person name="Brown M.T."/>
            <person name="Hayes R.D."/>
            <person name="Mukherjee M."/>
            <person name="Okumura C.Y."/>
            <person name="Schneider R."/>
            <person name="Smith A.J."/>
            <person name="Vanacova S."/>
            <person name="Villalvazo M."/>
            <person name="Haas B.J."/>
            <person name="Pertea M."/>
            <person name="Feldblyum T.V."/>
            <person name="Utterback T.R."/>
            <person name="Shu C.L."/>
            <person name="Osoegawa K."/>
            <person name="de Jong P.J."/>
            <person name="Hrdy I."/>
            <person name="Horvathova L."/>
            <person name="Zubacova Z."/>
            <person name="Dolezal P."/>
            <person name="Malik S.B."/>
            <person name="Logsdon J.M. Jr."/>
            <person name="Henze K."/>
            <person name="Gupta A."/>
            <person name="Wang C.C."/>
            <person name="Dunne R.L."/>
            <person name="Upcroft J.A."/>
            <person name="Upcroft P."/>
            <person name="White O."/>
            <person name="Salzberg S.L."/>
            <person name="Tang P."/>
            <person name="Chiu C.-H."/>
            <person name="Lee Y.-S."/>
            <person name="Embley T.M."/>
            <person name="Coombs G.H."/>
            <person name="Mottram J.C."/>
            <person name="Tachezy J."/>
            <person name="Fraser-Liggett C.M."/>
            <person name="Johnson P.J."/>
        </authorList>
    </citation>
    <scope>NUCLEOTIDE SEQUENCE [LARGE SCALE GENOMIC DNA]</scope>
    <source>
        <strain evidence="17">G3</strain>
    </source>
</reference>